<accession>A0A462J890</accession>
<evidence type="ECO:0000313" key="6">
    <source>
        <dbReference type="Proteomes" id="UP000337746"/>
    </source>
</evidence>
<evidence type="ECO:0000313" key="3">
    <source>
        <dbReference type="EMBL" id="EAK9318606.1"/>
    </source>
</evidence>
<keyword evidence="1" id="KW-0732">Signal</keyword>
<dbReference type="RefSeq" id="WP_031670297.1">
    <property type="nucleotide sequence ID" value="NZ_CP014250.2"/>
</dbReference>
<reference evidence="3 8" key="1">
    <citation type="submission" date="2019-04" db="EMBL/GenBank/DDBJ databases">
        <authorList>
            <consortium name="GenomeTrakr network: Whole genome sequencing for foodborne pathogen traceback"/>
        </authorList>
    </citation>
    <scope>NUCLEOTIDE SEQUENCE [LARGE SCALE GENOMIC DNA]</scope>
    <source>
        <strain evidence="3 8">PHLUSALM00088</strain>
    </source>
</reference>
<evidence type="ECO:0008006" key="10">
    <source>
        <dbReference type="Google" id="ProtNLM"/>
    </source>
</evidence>
<evidence type="ECO:0000313" key="7">
    <source>
        <dbReference type="Proteomes" id="UP000389283"/>
    </source>
</evidence>
<evidence type="ECO:0000313" key="9">
    <source>
        <dbReference type="Proteomes" id="UP000423131"/>
    </source>
</evidence>
<dbReference type="EMBL" id="AAIAJJ010000001">
    <property type="protein sequence ID" value="ECC1555592.1"/>
    <property type="molecule type" value="Genomic_DNA"/>
</dbReference>
<proteinExistence type="predicted"/>
<evidence type="ECO:0000313" key="2">
    <source>
        <dbReference type="EMBL" id="EAG2086651.1"/>
    </source>
</evidence>
<name>A0A462J890_LISMN</name>
<sequence>MKKYLVVALSTCLVFGNLAPVVSFANESTEQTISEETTPVTNLGVDLTPAPKMMLFANQTESGGSNFKYVSSVVVNLNSIGVNKMYQAIYVGGFTRIPLGNEVVKAVVGVFLPTPFKQYKYMKQTIYKRSDSKYHYYKVIDEFSNSKTTWKGPVQSTIQKVRR</sequence>
<dbReference type="EMBL" id="AACKDQ010000085">
    <property type="protein sequence ID" value="EAK9318606.1"/>
    <property type="molecule type" value="Genomic_DNA"/>
</dbReference>
<feature type="signal peptide" evidence="1">
    <location>
        <begin position="1"/>
        <end position="25"/>
    </location>
</feature>
<dbReference type="AlphaFoldDB" id="A0A462J890"/>
<dbReference type="Proteomes" id="UP000337746">
    <property type="component" value="Unassembled WGS sequence"/>
</dbReference>
<dbReference type="Proteomes" id="UP000410967">
    <property type="component" value="Unassembled WGS sequence"/>
</dbReference>
<evidence type="ECO:0000256" key="1">
    <source>
        <dbReference type="SAM" id="SignalP"/>
    </source>
</evidence>
<dbReference type="EMBL" id="AABAWE010000002">
    <property type="protein sequence ID" value="EAG2086651.1"/>
    <property type="molecule type" value="Genomic_DNA"/>
</dbReference>
<gene>
    <name evidence="2" type="ORF">BCZ21_05220</name>
    <name evidence="3" type="ORF">FA835_16045</name>
    <name evidence="4" type="ORF">FLR03_08555</name>
    <name evidence="5" type="ORF">FNX40_02095</name>
</gene>
<dbReference type="Proteomes" id="UP000389283">
    <property type="component" value="Unassembled WGS sequence"/>
</dbReference>
<reference evidence="7 9" key="2">
    <citation type="submission" date="2019-07" db="EMBL/GenBank/DDBJ databases">
        <authorList>
            <consortium name="GenomeTrakr: Next Generation Sequencing Network for Food Pathogen Tracability"/>
        </authorList>
    </citation>
    <scope>NUCLEOTIDE SEQUENCE [LARGE SCALE GENOMIC DNA]</scope>
    <source>
        <strain evidence="4 9">FDA00014336</strain>
        <strain evidence="5 7">FDA00014370</strain>
        <strain evidence="2 6">FLAG-54356</strain>
    </source>
</reference>
<feature type="chain" id="PRO_5042373037" description="DUF4879 domain-containing protein" evidence="1">
    <location>
        <begin position="26"/>
        <end position="163"/>
    </location>
</feature>
<evidence type="ECO:0000313" key="4">
    <source>
        <dbReference type="EMBL" id="ECB9473718.1"/>
    </source>
</evidence>
<protein>
    <recommendedName>
        <fullName evidence="10">DUF4879 domain-containing protein</fullName>
    </recommendedName>
</protein>
<dbReference type="Proteomes" id="UP000423131">
    <property type="component" value="Unassembled WGS sequence"/>
</dbReference>
<organism evidence="5 7">
    <name type="scientific">Listeria monocytogenes</name>
    <dbReference type="NCBI Taxonomy" id="1639"/>
    <lineage>
        <taxon>Bacteria</taxon>
        <taxon>Bacillati</taxon>
        <taxon>Bacillota</taxon>
        <taxon>Bacilli</taxon>
        <taxon>Bacillales</taxon>
        <taxon>Listeriaceae</taxon>
        <taxon>Listeria</taxon>
    </lineage>
</organism>
<dbReference type="EMBL" id="AAHZFN010000010">
    <property type="protein sequence ID" value="ECB9473718.1"/>
    <property type="molecule type" value="Genomic_DNA"/>
</dbReference>
<comment type="caution">
    <text evidence="5">The sequence shown here is derived from an EMBL/GenBank/DDBJ whole genome shotgun (WGS) entry which is preliminary data.</text>
</comment>
<evidence type="ECO:0000313" key="5">
    <source>
        <dbReference type="EMBL" id="ECC1555592.1"/>
    </source>
</evidence>
<evidence type="ECO:0000313" key="8">
    <source>
        <dbReference type="Proteomes" id="UP000410967"/>
    </source>
</evidence>